<protein>
    <submittedName>
        <fullName evidence="1">Uncharacterized protein</fullName>
    </submittedName>
</protein>
<dbReference type="EMBL" id="BRXU01000026">
    <property type="protein sequence ID" value="GLC59131.1"/>
    <property type="molecule type" value="Genomic_DNA"/>
</dbReference>
<sequence>MQGSDMEAILGHATMPGWRHQRLHNAHSLALQSDVFARACACMHAPRGDAGGGNFRAPVPAVIIVEDDLFAIHCNGSVDAAAVASPSTWLRAWRLTGRVR</sequence>
<name>A0A9W6F822_9CHLO</name>
<accession>A0A9W6F822</accession>
<evidence type="ECO:0000313" key="2">
    <source>
        <dbReference type="Proteomes" id="UP001165080"/>
    </source>
</evidence>
<proteinExistence type="predicted"/>
<reference evidence="1 2" key="1">
    <citation type="journal article" date="2023" name="Commun. Biol.">
        <title>Reorganization of the ancestral sex-determining regions during the evolution of trioecy in Pleodorina starrii.</title>
        <authorList>
            <person name="Takahashi K."/>
            <person name="Suzuki S."/>
            <person name="Kawai-Toyooka H."/>
            <person name="Yamamoto K."/>
            <person name="Hamaji T."/>
            <person name="Ootsuki R."/>
            <person name="Yamaguchi H."/>
            <person name="Kawachi M."/>
            <person name="Higashiyama T."/>
            <person name="Nozaki H."/>
        </authorList>
    </citation>
    <scope>NUCLEOTIDE SEQUENCE [LARGE SCALE GENOMIC DNA]</scope>
    <source>
        <strain evidence="1 2">NIES-4479</strain>
    </source>
</reference>
<organism evidence="1 2">
    <name type="scientific">Pleodorina starrii</name>
    <dbReference type="NCBI Taxonomy" id="330485"/>
    <lineage>
        <taxon>Eukaryota</taxon>
        <taxon>Viridiplantae</taxon>
        <taxon>Chlorophyta</taxon>
        <taxon>core chlorophytes</taxon>
        <taxon>Chlorophyceae</taxon>
        <taxon>CS clade</taxon>
        <taxon>Chlamydomonadales</taxon>
        <taxon>Volvocaceae</taxon>
        <taxon>Pleodorina</taxon>
    </lineage>
</organism>
<gene>
    <name evidence="1" type="primary">PLEST009701</name>
    <name evidence="1" type="ORF">PLESTB_001451600</name>
</gene>
<keyword evidence="2" id="KW-1185">Reference proteome</keyword>
<dbReference type="Proteomes" id="UP001165080">
    <property type="component" value="Unassembled WGS sequence"/>
</dbReference>
<evidence type="ECO:0000313" key="1">
    <source>
        <dbReference type="EMBL" id="GLC59131.1"/>
    </source>
</evidence>
<dbReference type="AlphaFoldDB" id="A0A9W6F822"/>
<comment type="caution">
    <text evidence="1">The sequence shown here is derived from an EMBL/GenBank/DDBJ whole genome shotgun (WGS) entry which is preliminary data.</text>
</comment>